<evidence type="ECO:0000256" key="1">
    <source>
        <dbReference type="SAM" id="Phobius"/>
    </source>
</evidence>
<gene>
    <name evidence="2" type="ORF">SAMN05192576_1464</name>
</gene>
<dbReference type="Proteomes" id="UP000199004">
    <property type="component" value="Unassembled WGS sequence"/>
</dbReference>
<keyword evidence="3" id="KW-1185">Reference proteome</keyword>
<evidence type="ECO:0000313" key="3">
    <source>
        <dbReference type="Proteomes" id="UP000199004"/>
    </source>
</evidence>
<feature type="transmembrane region" description="Helical" evidence="1">
    <location>
        <begin position="51"/>
        <end position="71"/>
    </location>
</feature>
<feature type="transmembrane region" description="Helical" evidence="1">
    <location>
        <begin position="91"/>
        <end position="110"/>
    </location>
</feature>
<dbReference type="EMBL" id="FNIC01000002">
    <property type="protein sequence ID" value="SDN11535.1"/>
    <property type="molecule type" value="Genomic_DNA"/>
</dbReference>
<accession>A0A1G9YSC0</accession>
<dbReference type="AlphaFoldDB" id="A0A1G9YSC0"/>
<name>A0A1G9YSC0_9ACTN</name>
<keyword evidence="1" id="KW-1133">Transmembrane helix</keyword>
<protein>
    <submittedName>
        <fullName evidence="2">Uncharacterized protein</fullName>
    </submittedName>
</protein>
<evidence type="ECO:0000313" key="2">
    <source>
        <dbReference type="EMBL" id="SDN11535.1"/>
    </source>
</evidence>
<proteinExistence type="predicted"/>
<keyword evidence="1" id="KW-0472">Membrane</keyword>
<reference evidence="2 3" key="1">
    <citation type="submission" date="2016-10" db="EMBL/GenBank/DDBJ databases">
        <authorList>
            <person name="de Groot N.N."/>
        </authorList>
    </citation>
    <scope>NUCLEOTIDE SEQUENCE [LARGE SCALE GENOMIC DNA]</scope>
    <source>
        <strain evidence="2 3">CGMCC 1.11147</strain>
    </source>
</reference>
<sequence length="225" mass="24880">MRTTVTLLQDRIAARFPERGLRKVAGDLLILIDEVESGAGATQGRIRAARVASRVVMAVILTGTVVALVLAVDDTLRADGRINSSLDVLPLIETLINDLVFAGIAVYFLWSFPERLQRGRTLALLHQLRSTAHIIDMHQLTKDPEQLRPSFTPTSVSQPLELTRDEMERYLDYCSELLSLVGKTAALCAEESRDAVVLDTVNSIEELTTGMSRKIWQKISTLPPS</sequence>
<keyword evidence="1" id="KW-0812">Transmembrane</keyword>
<dbReference type="STRING" id="1005944.SAMN05192576_1464"/>
<organism evidence="2 3">
    <name type="scientific">Nocardioides szechwanensis</name>
    <dbReference type="NCBI Taxonomy" id="1005944"/>
    <lineage>
        <taxon>Bacteria</taxon>
        <taxon>Bacillati</taxon>
        <taxon>Actinomycetota</taxon>
        <taxon>Actinomycetes</taxon>
        <taxon>Propionibacteriales</taxon>
        <taxon>Nocardioidaceae</taxon>
        <taxon>Nocardioides</taxon>
    </lineage>
</organism>